<keyword evidence="1" id="KW-0472">Membrane</keyword>
<gene>
    <name evidence="2" type="ORF">Aco03nite_103120</name>
</gene>
<evidence type="ECO:0000256" key="1">
    <source>
        <dbReference type="SAM" id="Phobius"/>
    </source>
</evidence>
<name>A0ABQ3XTX0_9ACTN</name>
<dbReference type="EMBL" id="BOMG01000146">
    <property type="protein sequence ID" value="GID61908.1"/>
    <property type="molecule type" value="Genomic_DNA"/>
</dbReference>
<comment type="caution">
    <text evidence="2">The sequence shown here is derived from an EMBL/GenBank/DDBJ whole genome shotgun (WGS) entry which is preliminary data.</text>
</comment>
<keyword evidence="1" id="KW-1133">Transmembrane helix</keyword>
<evidence type="ECO:0000313" key="3">
    <source>
        <dbReference type="Proteomes" id="UP000612282"/>
    </source>
</evidence>
<reference evidence="2 3" key="1">
    <citation type="submission" date="2021-01" db="EMBL/GenBank/DDBJ databases">
        <title>Whole genome shotgun sequence of Actinoplanes couchii NBRC 106145.</title>
        <authorList>
            <person name="Komaki H."/>
            <person name="Tamura T."/>
        </authorList>
    </citation>
    <scope>NUCLEOTIDE SEQUENCE [LARGE SCALE GENOMIC DNA]</scope>
    <source>
        <strain evidence="2 3">NBRC 106145</strain>
    </source>
</reference>
<feature type="transmembrane region" description="Helical" evidence="1">
    <location>
        <begin position="114"/>
        <end position="137"/>
    </location>
</feature>
<dbReference type="Proteomes" id="UP000612282">
    <property type="component" value="Unassembled WGS sequence"/>
</dbReference>
<keyword evidence="3" id="KW-1185">Reference proteome</keyword>
<protein>
    <submittedName>
        <fullName evidence="2">Uncharacterized protein</fullName>
    </submittedName>
</protein>
<dbReference type="RefSeq" id="WP_203810336.1">
    <property type="nucleotide sequence ID" value="NZ_BAAAQE010000066.1"/>
</dbReference>
<accession>A0ABQ3XTX0</accession>
<feature type="transmembrane region" description="Helical" evidence="1">
    <location>
        <begin position="81"/>
        <end position="102"/>
    </location>
</feature>
<feature type="transmembrane region" description="Helical" evidence="1">
    <location>
        <begin position="12"/>
        <end position="32"/>
    </location>
</feature>
<keyword evidence="1" id="KW-0812">Transmembrane</keyword>
<evidence type="ECO:0000313" key="2">
    <source>
        <dbReference type="EMBL" id="GID61908.1"/>
    </source>
</evidence>
<organism evidence="2 3">
    <name type="scientific">Actinoplanes couchii</name>
    <dbReference type="NCBI Taxonomy" id="403638"/>
    <lineage>
        <taxon>Bacteria</taxon>
        <taxon>Bacillati</taxon>
        <taxon>Actinomycetota</taxon>
        <taxon>Actinomycetes</taxon>
        <taxon>Micromonosporales</taxon>
        <taxon>Micromonosporaceae</taxon>
        <taxon>Actinoplanes</taxon>
    </lineage>
</organism>
<feature type="transmembrane region" description="Helical" evidence="1">
    <location>
        <begin position="172"/>
        <end position="190"/>
    </location>
</feature>
<proteinExistence type="predicted"/>
<sequence>MTGVLLYLRARRAPAALVGAAAAVWGLWAIWAGMAVPGEVPDQMGMAATGFAAIAAGTTLAGPDTHLDHTAARPWPPRRALHLAVAAAVILGLLLSVAGTAHDYGDAATVTRNCAGALGLITLGTATLGGARAWFYLAPFITVPPFLPLSRTSIDSTAGQILSWPLQPTTSTTATITAAVLFAAGTVAYIHRGPLLTVRH</sequence>